<reference evidence="1 2" key="1">
    <citation type="submission" date="2020-05" db="EMBL/GenBank/DDBJ databases">
        <title>Genetic diversity of Pseudomonas cichorii.</title>
        <authorList>
            <person name="Tani S."/>
            <person name="Yagi H."/>
            <person name="Hashimoto S."/>
            <person name="Iiyama K."/>
            <person name="Furuya N."/>
        </authorList>
    </citation>
    <scope>NUCLEOTIDE SEQUENCE [LARGE SCALE GENOMIC DNA]</scope>
    <source>
        <strain evidence="1 2">LMG 2162</strain>
    </source>
</reference>
<dbReference type="EMBL" id="BLWA01000004">
    <property type="protein sequence ID" value="GFM91788.1"/>
    <property type="molecule type" value="Genomic_DNA"/>
</dbReference>
<name>A0ABQ1DL99_PSECI</name>
<accession>A0ABQ1DL99</accession>
<proteinExistence type="predicted"/>
<keyword evidence="2" id="KW-1185">Reference proteome</keyword>
<dbReference type="Proteomes" id="UP000614982">
    <property type="component" value="Unassembled WGS sequence"/>
</dbReference>
<sequence length="143" mass="15943">MPTIYINEIRGHSRTEINDQARPSGYVISTDKGKPAVEPQTLVVVVSILNPRQLSCGRRTNRMNRESLNKGRHKLLGFLGATDTDQAAGTQLQPWKVQQMLQQRTIGINDATCKSGYASYINYTPLDEAIPTVEFKYHHATSG</sequence>
<evidence type="ECO:0000313" key="1">
    <source>
        <dbReference type="EMBL" id="GFM91788.1"/>
    </source>
</evidence>
<evidence type="ECO:0000313" key="2">
    <source>
        <dbReference type="Proteomes" id="UP000614982"/>
    </source>
</evidence>
<organism evidence="1 2">
    <name type="scientific">Pseudomonas cichorii</name>
    <dbReference type="NCBI Taxonomy" id="36746"/>
    <lineage>
        <taxon>Bacteria</taxon>
        <taxon>Pseudomonadati</taxon>
        <taxon>Pseudomonadota</taxon>
        <taxon>Gammaproteobacteria</taxon>
        <taxon>Pseudomonadales</taxon>
        <taxon>Pseudomonadaceae</taxon>
        <taxon>Pseudomonas</taxon>
    </lineage>
</organism>
<protein>
    <submittedName>
        <fullName evidence="1">Uncharacterized protein</fullName>
    </submittedName>
</protein>
<comment type="caution">
    <text evidence="1">The sequence shown here is derived from an EMBL/GenBank/DDBJ whole genome shotgun (WGS) entry which is preliminary data.</text>
</comment>
<gene>
    <name evidence="1" type="ORF">PSCICP_17600</name>
</gene>